<comment type="caution">
    <text evidence="5">The sequence shown here is derived from an EMBL/GenBank/DDBJ whole genome shotgun (WGS) entry which is preliminary data.</text>
</comment>
<dbReference type="InterPro" id="IPR051312">
    <property type="entry name" value="Diverse_Substr_Oxidored"/>
</dbReference>
<sequence>MKELDYFYPKTLDEALHIKNGLKSSIRVIAGGTDLVVRLKQEQVAEDKLLDITKIPELKGIEDRGDTIYVGAGTTHTELLEHPLIKNAAPILFDAVKTIGSPQIRNIGTIGGNIANASPAGDSIPALFVLLAKLHLRSVDGSRTVAIEEFFLGPGKTAIKDNEIIMGVEFEKWKDNEVGFFRKVGQRKGTAISIVNAAVRLTKDSTPNKFSKAYVALGAVAPTVVRAKIVENALQNETLDSLDKIMYIARLVFREVSPISDVRGSLEYRRDVSINIVYEGLADLFLNGFRR</sequence>
<proteinExistence type="predicted"/>
<gene>
    <name evidence="5" type="ORF">ENV82_00870</name>
</gene>
<dbReference type="SUPFAM" id="SSF56176">
    <property type="entry name" value="FAD-binding/transporter-associated domain-like"/>
    <property type="match status" value="1"/>
</dbReference>
<keyword evidence="3" id="KW-0560">Oxidoreductase</keyword>
<dbReference type="PANTHER" id="PTHR42659">
    <property type="entry name" value="XANTHINE DEHYDROGENASE SUBUNIT C-RELATED"/>
    <property type="match status" value="1"/>
</dbReference>
<dbReference type="InterPro" id="IPR036318">
    <property type="entry name" value="FAD-bd_PCMH-like_sf"/>
</dbReference>
<dbReference type="SUPFAM" id="SSF55447">
    <property type="entry name" value="CO dehydrogenase flavoprotein C-terminal domain-like"/>
    <property type="match status" value="1"/>
</dbReference>
<dbReference type="InterPro" id="IPR016166">
    <property type="entry name" value="FAD-bd_PCMH"/>
</dbReference>
<dbReference type="AlphaFoldDB" id="A0A7C4U0G8"/>
<dbReference type="GO" id="GO:0071949">
    <property type="term" value="F:FAD binding"/>
    <property type="evidence" value="ECO:0007669"/>
    <property type="project" value="InterPro"/>
</dbReference>
<dbReference type="Pfam" id="PF03450">
    <property type="entry name" value="CO_deh_flav_C"/>
    <property type="match status" value="1"/>
</dbReference>
<dbReference type="InterPro" id="IPR016167">
    <property type="entry name" value="FAD-bd_PCMH_sub1"/>
</dbReference>
<dbReference type="PROSITE" id="PS51387">
    <property type="entry name" value="FAD_PCMH"/>
    <property type="match status" value="1"/>
</dbReference>
<protein>
    <submittedName>
        <fullName evidence="5">Xanthine dehydrogenase family protein subunit M</fullName>
    </submittedName>
</protein>
<dbReference type="InterPro" id="IPR002346">
    <property type="entry name" value="Mopterin_DH_FAD-bd"/>
</dbReference>
<reference evidence="5" key="1">
    <citation type="journal article" date="2020" name="mSystems">
        <title>Genome- and Community-Level Interaction Insights into Carbon Utilization and Element Cycling Functions of Hydrothermarchaeota in Hydrothermal Sediment.</title>
        <authorList>
            <person name="Zhou Z."/>
            <person name="Liu Y."/>
            <person name="Xu W."/>
            <person name="Pan J."/>
            <person name="Luo Z.H."/>
            <person name="Li M."/>
        </authorList>
    </citation>
    <scope>NUCLEOTIDE SEQUENCE [LARGE SCALE GENOMIC DNA]</scope>
    <source>
        <strain evidence="5">SpSt-794</strain>
    </source>
</reference>
<keyword evidence="1" id="KW-0285">Flavoprotein</keyword>
<name>A0A7C4U0G8_9BACT</name>
<organism evidence="5">
    <name type="scientific">Caldisericum exile</name>
    <dbReference type="NCBI Taxonomy" id="693075"/>
    <lineage>
        <taxon>Bacteria</taxon>
        <taxon>Pseudomonadati</taxon>
        <taxon>Caldisericota/Cryosericota group</taxon>
        <taxon>Caldisericota</taxon>
        <taxon>Caldisericia</taxon>
        <taxon>Caldisericales</taxon>
        <taxon>Caldisericaceae</taxon>
        <taxon>Caldisericum</taxon>
    </lineage>
</organism>
<accession>A0A7C4U0G8</accession>
<dbReference type="Pfam" id="PF00941">
    <property type="entry name" value="FAD_binding_5"/>
    <property type="match status" value="1"/>
</dbReference>
<dbReference type="InterPro" id="IPR016169">
    <property type="entry name" value="FAD-bd_PCMH_sub2"/>
</dbReference>
<feature type="domain" description="FAD-binding PCMH-type" evidence="4">
    <location>
        <begin position="1"/>
        <end position="175"/>
    </location>
</feature>
<dbReference type="Gene3D" id="3.30.43.10">
    <property type="entry name" value="Uridine Diphospho-n-acetylenolpyruvylglucosamine Reductase, domain 2"/>
    <property type="match status" value="1"/>
</dbReference>
<dbReference type="EMBL" id="DTHV01000025">
    <property type="protein sequence ID" value="HGW59987.1"/>
    <property type="molecule type" value="Genomic_DNA"/>
</dbReference>
<evidence type="ECO:0000256" key="3">
    <source>
        <dbReference type="ARBA" id="ARBA00023002"/>
    </source>
</evidence>
<evidence type="ECO:0000259" key="4">
    <source>
        <dbReference type="PROSITE" id="PS51387"/>
    </source>
</evidence>
<dbReference type="PANTHER" id="PTHR42659:SF2">
    <property type="entry name" value="XANTHINE DEHYDROGENASE SUBUNIT C-RELATED"/>
    <property type="match status" value="1"/>
</dbReference>
<dbReference type="Gene3D" id="3.30.465.10">
    <property type="match status" value="1"/>
</dbReference>
<evidence type="ECO:0000256" key="2">
    <source>
        <dbReference type="ARBA" id="ARBA00022827"/>
    </source>
</evidence>
<dbReference type="SMART" id="SM01092">
    <property type="entry name" value="CO_deh_flav_C"/>
    <property type="match status" value="1"/>
</dbReference>
<evidence type="ECO:0000256" key="1">
    <source>
        <dbReference type="ARBA" id="ARBA00022630"/>
    </source>
</evidence>
<dbReference type="GO" id="GO:0016491">
    <property type="term" value="F:oxidoreductase activity"/>
    <property type="evidence" value="ECO:0007669"/>
    <property type="project" value="UniProtKB-KW"/>
</dbReference>
<evidence type="ECO:0000313" key="5">
    <source>
        <dbReference type="EMBL" id="HGW59987.1"/>
    </source>
</evidence>
<dbReference type="InterPro" id="IPR005107">
    <property type="entry name" value="CO_DH_flav_C"/>
</dbReference>
<dbReference type="FunFam" id="3.30.465.10:FF:000017">
    <property type="entry name" value="Xanthine dehydrogenase, FAD binding subunit"/>
    <property type="match status" value="1"/>
</dbReference>
<dbReference type="Gene3D" id="3.30.390.50">
    <property type="entry name" value="CO dehydrogenase flavoprotein, C-terminal domain"/>
    <property type="match status" value="1"/>
</dbReference>
<keyword evidence="2" id="KW-0274">FAD</keyword>
<dbReference type="InterPro" id="IPR036683">
    <property type="entry name" value="CO_DH_flav_C_dom_sf"/>
</dbReference>